<proteinExistence type="predicted"/>
<sequence>MLKYQVVAGRAKQYQDKSKSLNEMQIKEDGGSPKSLESGRDGTKKSQAAKQKGEDCKASSRRKKMTKRFSVETLRQGVYDNDFIGHASRTGQGTVRQKRVLETTQHLEQLEQVLWGSRTAERTAHLIFCAVKLKGEGPKGTGRDTKLKMRIFIR</sequence>
<dbReference type="VEuPathDB" id="FungiDB:CIMG_08073"/>
<name>A0A0E1RV80_COCIM</name>
<protein>
    <submittedName>
        <fullName evidence="2">Uncharacterized protein</fullName>
    </submittedName>
</protein>
<keyword evidence="3" id="KW-1185">Reference proteome</keyword>
<gene>
    <name evidence="2" type="ORF">CIMG_08073</name>
</gene>
<dbReference type="AlphaFoldDB" id="A0A0E1RV80"/>
<dbReference type="InParanoid" id="A0A0E1RV80"/>
<reference evidence="3" key="1">
    <citation type="journal article" date="2009" name="Genome Res.">
        <title>Comparative genomic analyses of the human fungal pathogens Coccidioides and their relatives.</title>
        <authorList>
            <person name="Sharpton T.J."/>
            <person name="Stajich J.E."/>
            <person name="Rounsley S.D."/>
            <person name="Gardner M.J."/>
            <person name="Wortman J.R."/>
            <person name="Jordar V.S."/>
            <person name="Maiti R."/>
            <person name="Kodira C.D."/>
            <person name="Neafsey D.E."/>
            <person name="Zeng Q."/>
            <person name="Hung C.-Y."/>
            <person name="McMahan C."/>
            <person name="Muszewska A."/>
            <person name="Grynberg M."/>
            <person name="Mandel M.A."/>
            <person name="Kellner E.M."/>
            <person name="Barker B.M."/>
            <person name="Galgiani J.N."/>
            <person name="Orbach M.J."/>
            <person name="Kirkland T.N."/>
            <person name="Cole G.T."/>
            <person name="Henn M.R."/>
            <person name="Birren B.W."/>
            <person name="Taylor J.W."/>
        </authorList>
    </citation>
    <scope>NUCLEOTIDE SEQUENCE [LARGE SCALE GENOMIC DNA]</scope>
    <source>
        <strain evidence="3">RS</strain>
    </source>
</reference>
<dbReference type="GeneID" id="4559223"/>
<dbReference type="KEGG" id="cim:CIMG_08073"/>
<dbReference type="Proteomes" id="UP000001261">
    <property type="component" value="Unassembled WGS sequence"/>
</dbReference>
<dbReference type="RefSeq" id="XP_001240910.2">
    <property type="nucleotide sequence ID" value="XM_001240909.2"/>
</dbReference>
<feature type="region of interest" description="Disordered" evidence="1">
    <location>
        <begin position="13"/>
        <end position="67"/>
    </location>
</feature>
<organism evidence="2 3">
    <name type="scientific">Coccidioides immitis (strain RS)</name>
    <name type="common">Valley fever fungus</name>
    <dbReference type="NCBI Taxonomy" id="246410"/>
    <lineage>
        <taxon>Eukaryota</taxon>
        <taxon>Fungi</taxon>
        <taxon>Dikarya</taxon>
        <taxon>Ascomycota</taxon>
        <taxon>Pezizomycotina</taxon>
        <taxon>Eurotiomycetes</taxon>
        <taxon>Eurotiomycetidae</taxon>
        <taxon>Onygenales</taxon>
        <taxon>Onygenaceae</taxon>
        <taxon>Coccidioides</taxon>
    </lineage>
</organism>
<evidence type="ECO:0000313" key="2">
    <source>
        <dbReference type="EMBL" id="EAS29327.2"/>
    </source>
</evidence>
<feature type="compositionally biased region" description="Basic and acidic residues" evidence="1">
    <location>
        <begin position="13"/>
        <end position="44"/>
    </location>
</feature>
<reference evidence="3" key="2">
    <citation type="journal article" date="2010" name="Genome Res.">
        <title>Population genomic sequencing of Coccidioides fungi reveals recent hybridization and transposon control.</title>
        <authorList>
            <person name="Neafsey D.E."/>
            <person name="Barker B.M."/>
            <person name="Sharpton T.J."/>
            <person name="Stajich J.E."/>
            <person name="Park D.J."/>
            <person name="Whiston E."/>
            <person name="Hung C.-Y."/>
            <person name="McMahan C."/>
            <person name="White J."/>
            <person name="Sykes S."/>
            <person name="Heiman D."/>
            <person name="Young S."/>
            <person name="Zeng Q."/>
            <person name="Abouelleil A."/>
            <person name="Aftuck L."/>
            <person name="Bessette D."/>
            <person name="Brown A."/>
            <person name="FitzGerald M."/>
            <person name="Lui A."/>
            <person name="Macdonald J.P."/>
            <person name="Priest M."/>
            <person name="Orbach M.J."/>
            <person name="Galgiani J.N."/>
            <person name="Kirkland T.N."/>
            <person name="Cole G.T."/>
            <person name="Birren B.W."/>
            <person name="Henn M.R."/>
            <person name="Taylor J.W."/>
            <person name="Rounsley S.D."/>
        </authorList>
    </citation>
    <scope>GENOME REANNOTATION</scope>
    <source>
        <strain evidence="3">RS</strain>
    </source>
</reference>
<accession>A0A0E1RV80</accession>
<dbReference type="EMBL" id="GG704913">
    <property type="protein sequence ID" value="EAS29327.2"/>
    <property type="molecule type" value="Genomic_DNA"/>
</dbReference>
<evidence type="ECO:0000313" key="3">
    <source>
        <dbReference type="Proteomes" id="UP000001261"/>
    </source>
</evidence>
<evidence type="ECO:0000256" key="1">
    <source>
        <dbReference type="SAM" id="MobiDB-lite"/>
    </source>
</evidence>